<dbReference type="Gene3D" id="3.40.630.30">
    <property type="match status" value="1"/>
</dbReference>
<proteinExistence type="predicted"/>
<feature type="compositionally biased region" description="Basic and acidic residues" evidence="1">
    <location>
        <begin position="370"/>
        <end position="396"/>
    </location>
</feature>
<dbReference type="EMBL" id="KZ155791">
    <property type="protein sequence ID" value="OUS45209.1"/>
    <property type="molecule type" value="Genomic_DNA"/>
</dbReference>
<protein>
    <recommendedName>
        <fullName evidence="3">Acyl-CoA N-acyltransferase</fullName>
    </recommendedName>
</protein>
<dbReference type="InterPro" id="IPR016181">
    <property type="entry name" value="Acyl_CoA_acyltransferase"/>
</dbReference>
<evidence type="ECO:0000313" key="2">
    <source>
        <dbReference type="EMBL" id="OUS45209.1"/>
    </source>
</evidence>
<accession>A0A1Y5I6N3</accession>
<dbReference type="SUPFAM" id="SSF55729">
    <property type="entry name" value="Acyl-CoA N-acyltransferases (Nat)"/>
    <property type="match status" value="1"/>
</dbReference>
<sequence length="678" mass="74428">MTRARAMLDADVADARVDVLRVGDDGRMTTNAWRRTRDVAVKAAARAAFVLVVCVDGEGTETTRAVQMFLAMTRRDGGRRTGIDVSGTWTPPRRIDCLRANLCFNAVAARLPARRLYPKGVGEDAAAETWREFHARALERATSKVERLDDGGVRAVAEAEATSFGGEDPIQRLALTMSEQLEDASARVRAFVAERSRETTATLRDGELARLVESSPERWVDGGYAAHHYVGAPPGAHGVYYELELRDGERAGYIALSAMQSDEAATAAYPFASLDSIFTTAQVDRLCVLPDHRGRGVKEILLRDVCDGFHRALGLAVRVKTAKESVVKSFQSCELLAFERVKDPSANGVAKRRGAKNVVVLPILDQKPRAERWTEDPDDARDYSDWRGAAKDDGRSSADAATQSKRRDESPLAAFTSAINRVTPDNVQRMTSRVRAALVDANALDDFAERLVEAASRGRARYATTFAHLCVEMPDDFQRVVSDRAIAELARASEEDARDVAEFVVELWTRGIVSEGQLCEAIFDGSRPGEDVVRTEIAFRTLMRVSNASLGRLQSARAYVDACAPDGREALKNMGAPTRLVFLAEETHASLSSCADASARRKLFGDRHRATTRAEAHESAKDDVKKLSIALVDEPAAALRGKRKGWVFWYVGSPVRAHDGAEYAFVPGDPTRRFVRVE</sequence>
<feature type="region of interest" description="Disordered" evidence="1">
    <location>
        <begin position="370"/>
        <end position="410"/>
    </location>
</feature>
<evidence type="ECO:0000256" key="1">
    <source>
        <dbReference type="SAM" id="MobiDB-lite"/>
    </source>
</evidence>
<organism evidence="2">
    <name type="scientific">Ostreococcus tauri</name>
    <name type="common">Marine green alga</name>
    <dbReference type="NCBI Taxonomy" id="70448"/>
    <lineage>
        <taxon>Eukaryota</taxon>
        <taxon>Viridiplantae</taxon>
        <taxon>Chlorophyta</taxon>
        <taxon>Mamiellophyceae</taxon>
        <taxon>Mamiellales</taxon>
        <taxon>Bathycoccaceae</taxon>
        <taxon>Ostreococcus</taxon>
    </lineage>
</organism>
<evidence type="ECO:0008006" key="3">
    <source>
        <dbReference type="Google" id="ProtNLM"/>
    </source>
</evidence>
<gene>
    <name evidence="2" type="ORF">BE221DRAFT_193410</name>
</gene>
<reference evidence="2" key="1">
    <citation type="submission" date="2017-04" db="EMBL/GenBank/DDBJ databases">
        <title>Population genomics of picophytoplankton unveils novel chromosome hypervariability.</title>
        <authorList>
            <consortium name="DOE Joint Genome Institute"/>
            <person name="Blanc-Mathieu R."/>
            <person name="Krasovec M."/>
            <person name="Hebrard M."/>
            <person name="Yau S."/>
            <person name="Desgranges E."/>
            <person name="Martin J."/>
            <person name="Schackwitz W."/>
            <person name="Kuo A."/>
            <person name="Salin G."/>
            <person name="Donnadieu C."/>
            <person name="Desdevises Y."/>
            <person name="Sanchez-Ferandin S."/>
            <person name="Moreau H."/>
            <person name="Rivals E."/>
            <person name="Grigoriev I.V."/>
            <person name="Grimsley N."/>
            <person name="Eyre-Walker A."/>
            <person name="Piganeau G."/>
        </authorList>
    </citation>
    <scope>NUCLEOTIDE SEQUENCE [LARGE SCALE GENOMIC DNA]</scope>
    <source>
        <strain evidence="2">RCC 1115</strain>
    </source>
</reference>
<dbReference type="AlphaFoldDB" id="A0A1Y5I6N3"/>
<name>A0A1Y5I6N3_OSTTA</name>
<dbReference type="Proteomes" id="UP000195557">
    <property type="component" value="Unassembled WGS sequence"/>
</dbReference>